<organism evidence="2 3">
    <name type="scientific">Flavobacterium qiangtangense</name>
    <dbReference type="NCBI Taxonomy" id="1442595"/>
    <lineage>
        <taxon>Bacteria</taxon>
        <taxon>Pseudomonadati</taxon>
        <taxon>Bacteroidota</taxon>
        <taxon>Flavobacteriia</taxon>
        <taxon>Flavobacteriales</taxon>
        <taxon>Flavobacteriaceae</taxon>
        <taxon>Flavobacterium</taxon>
    </lineage>
</organism>
<comment type="caution">
    <text evidence="2">The sequence shown here is derived from an EMBL/GenBank/DDBJ whole genome shotgun (WGS) entry which is preliminary data.</text>
</comment>
<dbReference type="EC" id="2.4.-.-" evidence="2"/>
<evidence type="ECO:0000313" key="3">
    <source>
        <dbReference type="Proteomes" id="UP001596287"/>
    </source>
</evidence>
<keyword evidence="3" id="KW-1185">Reference proteome</keyword>
<gene>
    <name evidence="2" type="ORF">ACFPVY_15325</name>
</gene>
<sequence>MKLLIISSAPLIVSEKNWKAYSPYAKELEIWQHNSKEIMFCCPIWTDDRGLLSTALPFNIDEINKLIEFKSTSFYSALKSIFAVIINLLKIFKAMKTADHIHLRCPGNVGLLGCIVQLFFPKKKKSAKYAGNWDPNAKQPLSYKLQRWILSNTFLTKNMTVLVYGEWPNQTKNVKPFFTASYSENDKKPVALRNFNGIVDLIFVGTLSAGKRPFYVLQLAEKLLKRGHNVRLKFFGEGPERAKLQDYIHLNNLTESVFLLGNKGKEEIKSAYQTSHFLILPSQSEGWPKVVAEAMFWGCLPIATPISCVANMIGTDRGGLLKLDLDKDCELIENLMVNFDVYNQKSENAMNWSRFYTLEKFDAEIKKLLVK</sequence>
<feature type="domain" description="Glycosyl transferase family 1" evidence="1">
    <location>
        <begin position="200"/>
        <end position="320"/>
    </location>
</feature>
<dbReference type="Gene3D" id="3.40.50.2000">
    <property type="entry name" value="Glycogen Phosphorylase B"/>
    <property type="match status" value="2"/>
</dbReference>
<dbReference type="RefSeq" id="WP_379793006.1">
    <property type="nucleotide sequence ID" value="NZ_JBHSQB010000010.1"/>
</dbReference>
<evidence type="ECO:0000259" key="1">
    <source>
        <dbReference type="Pfam" id="PF00534"/>
    </source>
</evidence>
<protein>
    <submittedName>
        <fullName evidence="2">Glycosyltransferase family 4 protein</fullName>
        <ecNumber evidence="2">2.4.-.-</ecNumber>
    </submittedName>
</protein>
<dbReference type="EMBL" id="JBHSQB010000010">
    <property type="protein sequence ID" value="MFC6098025.1"/>
    <property type="molecule type" value="Genomic_DNA"/>
</dbReference>
<proteinExistence type="predicted"/>
<dbReference type="PANTHER" id="PTHR12526">
    <property type="entry name" value="GLYCOSYLTRANSFERASE"/>
    <property type="match status" value="1"/>
</dbReference>
<evidence type="ECO:0000313" key="2">
    <source>
        <dbReference type="EMBL" id="MFC6098025.1"/>
    </source>
</evidence>
<keyword evidence="2" id="KW-0808">Transferase</keyword>
<reference evidence="3" key="1">
    <citation type="journal article" date="2019" name="Int. J. Syst. Evol. Microbiol.">
        <title>The Global Catalogue of Microorganisms (GCM) 10K type strain sequencing project: providing services to taxonomists for standard genome sequencing and annotation.</title>
        <authorList>
            <consortium name="The Broad Institute Genomics Platform"/>
            <consortium name="The Broad Institute Genome Sequencing Center for Infectious Disease"/>
            <person name="Wu L."/>
            <person name="Ma J."/>
        </authorList>
    </citation>
    <scope>NUCLEOTIDE SEQUENCE [LARGE SCALE GENOMIC DNA]</scope>
    <source>
        <strain evidence="3">CCUG 49679</strain>
    </source>
</reference>
<accession>A0ABW1PRJ9</accession>
<dbReference type="CDD" id="cd03801">
    <property type="entry name" value="GT4_PimA-like"/>
    <property type="match status" value="1"/>
</dbReference>
<name>A0ABW1PRJ9_9FLAO</name>
<dbReference type="InterPro" id="IPR001296">
    <property type="entry name" value="Glyco_trans_1"/>
</dbReference>
<keyword evidence="2" id="KW-0328">Glycosyltransferase</keyword>
<dbReference type="Proteomes" id="UP001596287">
    <property type="component" value="Unassembled WGS sequence"/>
</dbReference>
<dbReference type="Pfam" id="PF00534">
    <property type="entry name" value="Glycos_transf_1"/>
    <property type="match status" value="1"/>
</dbReference>
<dbReference type="GO" id="GO:0016757">
    <property type="term" value="F:glycosyltransferase activity"/>
    <property type="evidence" value="ECO:0007669"/>
    <property type="project" value="UniProtKB-KW"/>
</dbReference>
<dbReference type="SUPFAM" id="SSF53756">
    <property type="entry name" value="UDP-Glycosyltransferase/glycogen phosphorylase"/>
    <property type="match status" value="1"/>
</dbReference>